<evidence type="ECO:0000256" key="1">
    <source>
        <dbReference type="ARBA" id="ARBA00004571"/>
    </source>
</evidence>
<feature type="domain" description="TonB-dependent receptor-like beta-barrel" evidence="12">
    <location>
        <begin position="249"/>
        <end position="683"/>
    </location>
</feature>
<dbReference type="Gene3D" id="2.40.170.20">
    <property type="entry name" value="TonB-dependent receptor, beta-barrel domain"/>
    <property type="match status" value="1"/>
</dbReference>
<dbReference type="PANTHER" id="PTHR30069:SF8">
    <property type="entry name" value="TONB-DEPENDENT SIDEROPHORE RECEPTOR PROTEIN"/>
    <property type="match status" value="1"/>
</dbReference>
<evidence type="ECO:0000259" key="13">
    <source>
        <dbReference type="Pfam" id="PF07715"/>
    </source>
</evidence>
<reference evidence="15" key="1">
    <citation type="submission" date="2018-05" db="EMBL/GenBank/DDBJ databases">
        <authorList>
            <person name="Li Y."/>
        </authorList>
    </citation>
    <scope>NUCLEOTIDE SEQUENCE [LARGE SCALE GENOMIC DNA]</scope>
    <source>
        <strain evidence="15">3d-2-2</strain>
    </source>
</reference>
<dbReference type="Pfam" id="PF00593">
    <property type="entry name" value="TonB_dep_Rec_b-barrel"/>
    <property type="match status" value="1"/>
</dbReference>
<accession>A0A2V1JXW1</accession>
<keyword evidence="15" id="KW-1185">Reference proteome</keyword>
<dbReference type="InterPro" id="IPR000531">
    <property type="entry name" value="Beta-barrel_TonB"/>
</dbReference>
<dbReference type="EMBL" id="QETA01000009">
    <property type="protein sequence ID" value="PWF21078.1"/>
    <property type="molecule type" value="Genomic_DNA"/>
</dbReference>
<organism evidence="14 15">
    <name type="scientific">Corticimicrobacter populi</name>
    <dbReference type="NCBI Taxonomy" id="2175229"/>
    <lineage>
        <taxon>Bacteria</taxon>
        <taxon>Pseudomonadati</taxon>
        <taxon>Pseudomonadota</taxon>
        <taxon>Betaproteobacteria</taxon>
        <taxon>Burkholderiales</taxon>
        <taxon>Alcaligenaceae</taxon>
        <taxon>Corticimicrobacter</taxon>
    </lineage>
</organism>
<evidence type="ECO:0000256" key="6">
    <source>
        <dbReference type="ARBA" id="ARBA00023077"/>
    </source>
</evidence>
<evidence type="ECO:0000256" key="9">
    <source>
        <dbReference type="ARBA" id="ARBA00023237"/>
    </source>
</evidence>
<dbReference type="GO" id="GO:0038023">
    <property type="term" value="F:signaling receptor activity"/>
    <property type="evidence" value="ECO:0007669"/>
    <property type="project" value="InterPro"/>
</dbReference>
<dbReference type="NCBIfam" id="NF010051">
    <property type="entry name" value="PRK13528.1"/>
    <property type="match status" value="1"/>
</dbReference>
<evidence type="ECO:0000256" key="5">
    <source>
        <dbReference type="ARBA" id="ARBA00022692"/>
    </source>
</evidence>
<dbReference type="Pfam" id="PF07715">
    <property type="entry name" value="Plug"/>
    <property type="match status" value="1"/>
</dbReference>
<dbReference type="InterPro" id="IPR036942">
    <property type="entry name" value="Beta-barrel_TonB_sf"/>
</dbReference>
<dbReference type="GO" id="GO:0009279">
    <property type="term" value="C:cell outer membrane"/>
    <property type="evidence" value="ECO:0007669"/>
    <property type="project" value="UniProtKB-SubCell"/>
</dbReference>
<dbReference type="GO" id="GO:0044718">
    <property type="term" value="P:siderophore transmembrane transport"/>
    <property type="evidence" value="ECO:0007669"/>
    <property type="project" value="TreeGrafter"/>
</dbReference>
<evidence type="ECO:0000256" key="4">
    <source>
        <dbReference type="ARBA" id="ARBA00022452"/>
    </source>
</evidence>
<dbReference type="InterPro" id="IPR010105">
    <property type="entry name" value="TonB_sidphr_rcpt"/>
</dbReference>
<proteinExistence type="inferred from homology"/>
<dbReference type="SUPFAM" id="SSF56935">
    <property type="entry name" value="Porins"/>
    <property type="match status" value="1"/>
</dbReference>
<dbReference type="CDD" id="cd01347">
    <property type="entry name" value="ligand_gated_channel"/>
    <property type="match status" value="1"/>
</dbReference>
<protein>
    <submittedName>
        <fullName evidence="14">TonB-dependent siderophore receptor</fullName>
    </submittedName>
</protein>
<comment type="caution">
    <text evidence="14">The sequence shown here is derived from an EMBL/GenBank/DDBJ whole genome shotgun (WGS) entry which is preliminary data.</text>
</comment>
<dbReference type="InterPro" id="IPR012910">
    <property type="entry name" value="Plug_dom"/>
</dbReference>
<evidence type="ECO:0000313" key="15">
    <source>
        <dbReference type="Proteomes" id="UP000245212"/>
    </source>
</evidence>
<evidence type="ECO:0000256" key="11">
    <source>
        <dbReference type="RuleBase" id="RU003357"/>
    </source>
</evidence>
<name>A0A2V1JXW1_9BURK</name>
<evidence type="ECO:0000313" key="14">
    <source>
        <dbReference type="EMBL" id="PWF21078.1"/>
    </source>
</evidence>
<keyword evidence="6 11" id="KW-0798">TonB box</keyword>
<keyword evidence="7 10" id="KW-0472">Membrane</keyword>
<feature type="domain" description="TonB-dependent receptor plug" evidence="13">
    <location>
        <begin position="41"/>
        <end position="160"/>
    </location>
</feature>
<gene>
    <name evidence="14" type="ORF">DD235_16285</name>
</gene>
<keyword evidence="9 10" id="KW-0998">Cell outer membrane</keyword>
<dbReference type="NCBIfam" id="TIGR01783">
    <property type="entry name" value="TonB-siderophor"/>
    <property type="match status" value="1"/>
</dbReference>
<comment type="similarity">
    <text evidence="2 10 11">Belongs to the TonB-dependent receptor family.</text>
</comment>
<evidence type="ECO:0000256" key="2">
    <source>
        <dbReference type="ARBA" id="ARBA00009810"/>
    </source>
</evidence>
<dbReference type="Gene3D" id="2.170.130.10">
    <property type="entry name" value="TonB-dependent receptor, plug domain"/>
    <property type="match status" value="1"/>
</dbReference>
<dbReference type="PROSITE" id="PS52016">
    <property type="entry name" value="TONB_DEPENDENT_REC_3"/>
    <property type="match status" value="1"/>
</dbReference>
<dbReference type="InterPro" id="IPR039426">
    <property type="entry name" value="TonB-dep_rcpt-like"/>
</dbReference>
<dbReference type="AlphaFoldDB" id="A0A2V1JXW1"/>
<keyword evidence="4 10" id="KW-1134">Transmembrane beta strand</keyword>
<keyword evidence="5 10" id="KW-0812">Transmembrane</keyword>
<dbReference type="GO" id="GO:0015344">
    <property type="term" value="F:siderophore uptake transmembrane transporter activity"/>
    <property type="evidence" value="ECO:0007669"/>
    <property type="project" value="TreeGrafter"/>
</dbReference>
<dbReference type="InterPro" id="IPR037066">
    <property type="entry name" value="Plug_dom_sf"/>
</dbReference>
<evidence type="ECO:0000256" key="10">
    <source>
        <dbReference type="PROSITE-ProRule" id="PRU01360"/>
    </source>
</evidence>
<keyword evidence="8 14" id="KW-0675">Receptor</keyword>
<evidence type="ECO:0000256" key="8">
    <source>
        <dbReference type="ARBA" id="ARBA00023170"/>
    </source>
</evidence>
<sequence>MLALGVVASPWGRAEAQETQNEQAVHSLDSVQVLGTAEEQMKQALGVSVITSQDIENTPPANDLADIIRRQPGVNLTGTSGSGIRGNNRQIDIRGMGPENTLILIDGVPVRSRNAVRYGWGGDRDSRGDTNWVPVEMVESVEVLRGPAAARYGSGAMGGVVSIRTKGVADKPTGSVTYYTNQPDDSKEGATNRVNLSLSTPITETLGIRAYANWNHTDPDSLNMAEGYNNRFRHAIANGREGVVNKDANVLLAWKPNSTHSFDLETSYSRQGNRYAGDSPFWHDDGIDGLYNSETNVMYRQAVSLTHRGRYDWGDSLLSAAYDVTRNHRQREGLSGSVEGAPGSGGDDLGVFDTARLRTVQLRGEVNVPFAVADVAQVLTVGAEDLRESLNDPGGMRDSLNAQQGSATRARQASQAIYVESNIEASENLTLTPGMRFDHSDTFGSNWSPSLNAEYWLTSAWSIKGGIARAYKVPNLYQATENYVLNSRGMGCWMSNGPCYLVGNPDLKPETSINKEIGVSYDPGDWRFSVAYFRNDYKNKVDAGTTSVGTIGGSQVYQWSNTGKALVQGLEGNLYFRLGESVEWNNNLTYMIDAERRSGRFKDEPLSIIPEFTLNSTLDWSVNQRLSLGATLTWYGVQKPPSLAQTGREMSNQERISPYAIAGISAGYVVNSNLRLRFGISNLFDKRIYRGGNAEDAGAYTYNERGRAYYARITASF</sequence>
<dbReference type="PANTHER" id="PTHR30069">
    <property type="entry name" value="TONB-DEPENDENT OUTER MEMBRANE RECEPTOR"/>
    <property type="match status" value="1"/>
</dbReference>
<dbReference type="NCBIfam" id="NF010048">
    <property type="entry name" value="PRK13524.1"/>
    <property type="match status" value="1"/>
</dbReference>
<keyword evidence="3 10" id="KW-0813">Transport</keyword>
<dbReference type="Proteomes" id="UP000245212">
    <property type="component" value="Unassembled WGS sequence"/>
</dbReference>
<dbReference type="InterPro" id="IPR058134">
    <property type="entry name" value="PirA/FepA/PfeA"/>
</dbReference>
<evidence type="ECO:0000259" key="12">
    <source>
        <dbReference type="Pfam" id="PF00593"/>
    </source>
</evidence>
<evidence type="ECO:0000256" key="7">
    <source>
        <dbReference type="ARBA" id="ARBA00023136"/>
    </source>
</evidence>
<evidence type="ECO:0000256" key="3">
    <source>
        <dbReference type="ARBA" id="ARBA00022448"/>
    </source>
</evidence>
<comment type="subcellular location">
    <subcellularLocation>
        <location evidence="1 10">Cell outer membrane</location>
        <topology evidence="1 10">Multi-pass membrane protein</topology>
    </subcellularLocation>
</comment>